<dbReference type="InterPro" id="IPR046834">
    <property type="entry name" value="ABC_ATPase_C"/>
</dbReference>
<dbReference type="Pfam" id="PF20446">
    <property type="entry name" value="ABC_N"/>
    <property type="match status" value="1"/>
</dbReference>
<evidence type="ECO:0000313" key="5">
    <source>
        <dbReference type="Proteomes" id="UP001300502"/>
    </source>
</evidence>
<evidence type="ECO:0008006" key="6">
    <source>
        <dbReference type="Google" id="ProtNLM"/>
    </source>
</evidence>
<evidence type="ECO:0000259" key="1">
    <source>
        <dbReference type="Pfam" id="PF09818"/>
    </source>
</evidence>
<accession>A0AAV9I9Y7</accession>
<dbReference type="PANTHER" id="PTHR38149:SF1">
    <property type="entry name" value="ATPASE"/>
    <property type="match status" value="1"/>
</dbReference>
<feature type="domain" description="MRB1590-like C-terminal" evidence="3">
    <location>
        <begin position="563"/>
        <end position="663"/>
    </location>
</feature>
<dbReference type="EMBL" id="JANCYU010000022">
    <property type="protein sequence ID" value="KAK4524202.1"/>
    <property type="molecule type" value="Genomic_DNA"/>
</dbReference>
<gene>
    <name evidence="4" type="ORF">GAYE_SCF02G2101</name>
</gene>
<feature type="domain" description="ATPase of the ABC class C-terminal" evidence="1">
    <location>
        <begin position="260"/>
        <end position="533"/>
    </location>
</feature>
<evidence type="ECO:0000259" key="3">
    <source>
        <dbReference type="Pfam" id="PF21117"/>
    </source>
</evidence>
<dbReference type="PANTHER" id="PTHR38149">
    <property type="entry name" value="ATPASE"/>
    <property type="match status" value="1"/>
</dbReference>
<dbReference type="Pfam" id="PF21117">
    <property type="entry name" value="MRB1590_C"/>
    <property type="match status" value="1"/>
</dbReference>
<dbReference type="InterPro" id="IPR049069">
    <property type="entry name" value="MRB1590-like_C"/>
</dbReference>
<name>A0AAV9I9Y7_9RHOD</name>
<reference evidence="4 5" key="1">
    <citation type="submission" date="2022-07" db="EMBL/GenBank/DDBJ databases">
        <title>Genome-wide signatures of adaptation to extreme environments.</title>
        <authorList>
            <person name="Cho C.H."/>
            <person name="Yoon H.S."/>
        </authorList>
    </citation>
    <scope>NUCLEOTIDE SEQUENCE [LARGE SCALE GENOMIC DNA]</scope>
    <source>
        <strain evidence="4 5">108.79 E11</strain>
    </source>
</reference>
<dbReference type="SUPFAM" id="SSF52540">
    <property type="entry name" value="P-loop containing nucleoside triphosphate hydrolases"/>
    <property type="match status" value="1"/>
</dbReference>
<feature type="domain" description="ATPase of the ABC class N-terminal" evidence="2">
    <location>
        <begin position="88"/>
        <end position="250"/>
    </location>
</feature>
<proteinExistence type="predicted"/>
<sequence length="674" mass="75078">MVPWSNSVCSSTFLSTRFIWPLRKIMSEKRGGYAFRRRGVSTSRRLEDSRNPRYVLPEYSRDIPGKELFESQDIRPEEGSKELRGTWDDLRKLLLRIDGQRYPAYKDLYGGWKHSSFFLAVENIQSDPFAPPSRFRVLIPREIAGFPEQTYSSKAREVALRDFITRKFWASCHGLHLDKAAPNKGWGSSKGANLNIDKPKQHILERSSCVFTEKFVEVRFTVALPARGRTIEGVRAKEILIDGLPQVVLSSCLMDSLDYDELLDHLKLAEDQEFLRNTLKSMKLVGFVADGAILPRKSGASDEPLSTSDVVTFESPASMRVSIQLPNHGTITGMGIPEGISLIVGGGFHGKSTLLQALEVGVYNHIRGDGREFVCVDPNTTKIRAEDGRAVTSVDISSFIKNLPFGKDTRSFSTEDASGSTSQAANIMESIEAGATTLLVDEDTCATNFMIRDRRMQALVSKDKEPITPFISRIRDMYERHGISTILVIGGSGDYFDVCDTVILMDSYRPYDVTKRAKEITVELPSMAVERENKGSDMFMLPCQRAPIPASLEGARRGGRGRIRATGLYSIEFGSEEIELDAVEQLVDPSQTRAVADILDMMLDTGLINGKRIIGELLDAVEEMINQKGLDCIAPGRTIVGNYARPRRLELAAALNRLRGLQVTQKRVNSKTTT</sequence>
<dbReference type="InterPro" id="IPR027417">
    <property type="entry name" value="P-loop_NTPase"/>
</dbReference>
<dbReference type="Proteomes" id="UP001300502">
    <property type="component" value="Unassembled WGS sequence"/>
</dbReference>
<dbReference type="Pfam" id="PF09818">
    <property type="entry name" value="ABC_ATPase"/>
    <property type="match status" value="1"/>
</dbReference>
<evidence type="ECO:0000313" key="4">
    <source>
        <dbReference type="EMBL" id="KAK4524202.1"/>
    </source>
</evidence>
<evidence type="ECO:0000259" key="2">
    <source>
        <dbReference type="Pfam" id="PF20446"/>
    </source>
</evidence>
<dbReference type="AlphaFoldDB" id="A0AAV9I9Y7"/>
<organism evidence="4 5">
    <name type="scientific">Galdieria yellowstonensis</name>
    <dbReference type="NCBI Taxonomy" id="3028027"/>
    <lineage>
        <taxon>Eukaryota</taxon>
        <taxon>Rhodophyta</taxon>
        <taxon>Bangiophyceae</taxon>
        <taxon>Galdieriales</taxon>
        <taxon>Galdieriaceae</taxon>
        <taxon>Galdieria</taxon>
    </lineage>
</organism>
<dbReference type="InterPro" id="IPR046833">
    <property type="entry name" value="ABC_N"/>
</dbReference>
<dbReference type="InterPro" id="IPR019195">
    <property type="entry name" value="ABC_ATPase_put"/>
</dbReference>
<protein>
    <recommendedName>
        <fullName evidence="6">ATPase</fullName>
    </recommendedName>
</protein>
<keyword evidence="5" id="KW-1185">Reference proteome</keyword>
<comment type="caution">
    <text evidence="4">The sequence shown here is derived from an EMBL/GenBank/DDBJ whole genome shotgun (WGS) entry which is preliminary data.</text>
</comment>